<dbReference type="GO" id="GO:0060090">
    <property type="term" value="F:molecular adaptor activity"/>
    <property type="evidence" value="ECO:0007669"/>
    <property type="project" value="TreeGrafter"/>
</dbReference>
<keyword evidence="1" id="KW-0106">Calcium</keyword>
<proteinExistence type="predicted"/>
<evidence type="ECO:0000313" key="6">
    <source>
        <dbReference type="WBParaSite" id="MCU_008970-RA"/>
    </source>
</evidence>
<evidence type="ECO:0000259" key="4">
    <source>
        <dbReference type="PROSITE" id="PS50031"/>
    </source>
</evidence>
<reference evidence="6" key="1">
    <citation type="submission" date="2019-11" db="UniProtKB">
        <authorList>
            <consortium name="WormBaseParasite"/>
        </authorList>
    </citation>
    <scope>IDENTIFICATION</scope>
</reference>
<protein>
    <submittedName>
        <fullName evidence="6">Intersectin-1</fullName>
    </submittedName>
</protein>
<evidence type="ECO:0000256" key="2">
    <source>
        <dbReference type="SAM" id="Coils"/>
    </source>
</evidence>
<feature type="region of interest" description="Disordered" evidence="3">
    <location>
        <begin position="361"/>
        <end position="400"/>
    </location>
</feature>
<dbReference type="CDD" id="cd00052">
    <property type="entry name" value="EH"/>
    <property type="match status" value="2"/>
</dbReference>
<dbReference type="AlphaFoldDB" id="A0A5K3FJR7"/>
<dbReference type="GO" id="GO:0150007">
    <property type="term" value="P:clathrin-dependent synaptic vesicle endocytosis"/>
    <property type="evidence" value="ECO:0007669"/>
    <property type="project" value="TreeGrafter"/>
</dbReference>
<dbReference type="PROSITE" id="PS50031">
    <property type="entry name" value="EH"/>
    <property type="match status" value="2"/>
</dbReference>
<dbReference type="GO" id="GO:0042734">
    <property type="term" value="C:presynaptic membrane"/>
    <property type="evidence" value="ECO:0007669"/>
    <property type="project" value="TreeGrafter"/>
</dbReference>
<name>A0A5K3FJR7_MESCO</name>
<dbReference type="GO" id="GO:0005737">
    <property type="term" value="C:cytoplasm"/>
    <property type="evidence" value="ECO:0007669"/>
    <property type="project" value="TreeGrafter"/>
</dbReference>
<dbReference type="Gene3D" id="1.10.238.10">
    <property type="entry name" value="EF-hand"/>
    <property type="match status" value="2"/>
</dbReference>
<dbReference type="PROSITE" id="PS00018">
    <property type="entry name" value="EF_HAND_1"/>
    <property type="match status" value="1"/>
</dbReference>
<dbReference type="InterPro" id="IPR000261">
    <property type="entry name" value="EH_dom"/>
</dbReference>
<dbReference type="PANTHER" id="PTHR11216">
    <property type="entry name" value="EH DOMAIN"/>
    <property type="match status" value="1"/>
</dbReference>
<feature type="domain" description="EH" evidence="4">
    <location>
        <begin position="13"/>
        <end position="101"/>
    </location>
</feature>
<feature type="domain" description="EF-hand" evidence="5">
    <location>
        <begin position="45"/>
        <end position="80"/>
    </location>
</feature>
<dbReference type="InterPro" id="IPR011992">
    <property type="entry name" value="EF-hand-dom_pair"/>
</dbReference>
<dbReference type="Pfam" id="PF12763">
    <property type="entry name" value="EH"/>
    <property type="match status" value="2"/>
</dbReference>
<dbReference type="WBParaSite" id="MCU_008970-RA">
    <property type="protein sequence ID" value="MCU_008970-RA"/>
    <property type="gene ID" value="MCU_008970"/>
</dbReference>
<organism evidence="6">
    <name type="scientific">Mesocestoides corti</name>
    <name type="common">Flatworm</name>
    <dbReference type="NCBI Taxonomy" id="53468"/>
    <lineage>
        <taxon>Eukaryota</taxon>
        <taxon>Metazoa</taxon>
        <taxon>Spiralia</taxon>
        <taxon>Lophotrochozoa</taxon>
        <taxon>Platyhelminthes</taxon>
        <taxon>Cestoda</taxon>
        <taxon>Eucestoda</taxon>
        <taxon>Cyclophyllidea</taxon>
        <taxon>Mesocestoididae</taxon>
        <taxon>Mesocestoides</taxon>
    </lineage>
</organism>
<feature type="domain" description="EF-hand" evidence="5">
    <location>
        <begin position="169"/>
        <end position="204"/>
    </location>
</feature>
<keyword evidence="2" id="KW-0175">Coiled coil</keyword>
<dbReference type="InterPro" id="IPR002048">
    <property type="entry name" value="EF_hand_dom"/>
</dbReference>
<dbReference type="SMART" id="SM00027">
    <property type="entry name" value="EH"/>
    <property type="match status" value="2"/>
</dbReference>
<dbReference type="PROSITE" id="PS50222">
    <property type="entry name" value="EF_HAND_2"/>
    <property type="match status" value="2"/>
</dbReference>
<dbReference type="GO" id="GO:0097708">
    <property type="term" value="C:intracellular vesicle"/>
    <property type="evidence" value="ECO:0007669"/>
    <property type="project" value="TreeGrafter"/>
</dbReference>
<dbReference type="PANTHER" id="PTHR11216:SF170">
    <property type="entry name" value="DYNAMIN ASSOCIATED PROTEIN 160, ISOFORM D"/>
    <property type="match status" value="1"/>
</dbReference>
<dbReference type="InterPro" id="IPR018247">
    <property type="entry name" value="EF_Hand_1_Ca_BS"/>
</dbReference>
<evidence type="ECO:0000256" key="1">
    <source>
        <dbReference type="ARBA" id="ARBA00022837"/>
    </source>
</evidence>
<dbReference type="SMART" id="SM00054">
    <property type="entry name" value="EFh"/>
    <property type="match status" value="2"/>
</dbReference>
<dbReference type="SUPFAM" id="SSF47473">
    <property type="entry name" value="EF-hand"/>
    <property type="match status" value="2"/>
</dbReference>
<feature type="coiled-coil region" evidence="2">
    <location>
        <begin position="259"/>
        <end position="345"/>
    </location>
</feature>
<accession>A0A5K3FJR7</accession>
<dbReference type="FunFam" id="1.10.238.10:FF:000055">
    <property type="entry name" value="Intersectin-1 isoform 1"/>
    <property type="match status" value="1"/>
</dbReference>
<feature type="compositionally biased region" description="Polar residues" evidence="3">
    <location>
        <begin position="375"/>
        <end position="386"/>
    </location>
</feature>
<evidence type="ECO:0000256" key="3">
    <source>
        <dbReference type="SAM" id="MobiDB-lite"/>
    </source>
</evidence>
<feature type="domain" description="EH" evidence="4">
    <location>
        <begin position="136"/>
        <end position="225"/>
    </location>
</feature>
<dbReference type="GO" id="GO:0005509">
    <property type="term" value="F:calcium ion binding"/>
    <property type="evidence" value="ECO:0007669"/>
    <property type="project" value="InterPro"/>
</dbReference>
<evidence type="ECO:0000259" key="5">
    <source>
        <dbReference type="PROSITE" id="PS50222"/>
    </source>
</evidence>
<sequence length="400" mass="45389">MGDWNTWKISSDERCKHDERFQFLRPVNGYITGEQARDFFTQSKLPTSVLAKIWALADITADGKLDKKEFSIAMFLIKKCIEGGTLPMQLPPSLLQEPQRFIPSSSHNVLTSTTVAKSNSSSGTADSGEWSISATSRPKYKLQFNQNDRNKRGYLTGVEARGVFLKSNLPQAQLALIWNLADIDKDGNLTCDEFCIAAYLIDQVLAGRKLPTTLPPSLLPTSYAQQNDVSKSTVVASEHKDEGRVTFEDKRMQNFLLGQAELDKRKQDLAEQLRQEEEQRREQARVEAEKQEKLRLEKERERQKQAAVEAERQRALEARRQQAATARLQATREELRRRAIEAEKARFEALLKERAKEAQAFEQAKAHRASLQEAAGSQTTRRQAAQTRFEVAQAEVDAHK</sequence>